<dbReference type="RefSeq" id="WP_106298766.1">
    <property type="nucleotide sequence ID" value="NZ_PVTI01000031.1"/>
</dbReference>
<dbReference type="Proteomes" id="UP000237822">
    <property type="component" value="Unassembled WGS sequence"/>
</dbReference>
<feature type="transmembrane region" description="Helical" evidence="7">
    <location>
        <begin position="69"/>
        <end position="92"/>
    </location>
</feature>
<dbReference type="PROSITE" id="PS50928">
    <property type="entry name" value="ABC_TM1"/>
    <property type="match status" value="1"/>
</dbReference>
<feature type="transmembrane region" description="Helical" evidence="7">
    <location>
        <begin position="260"/>
        <end position="282"/>
    </location>
</feature>
<dbReference type="GO" id="GO:0055085">
    <property type="term" value="P:transmembrane transport"/>
    <property type="evidence" value="ECO:0007669"/>
    <property type="project" value="InterPro"/>
</dbReference>
<keyword evidence="5 7" id="KW-1133">Transmembrane helix</keyword>
<feature type="transmembrane region" description="Helical" evidence="7">
    <location>
        <begin position="12"/>
        <end position="35"/>
    </location>
</feature>
<dbReference type="CDD" id="cd06261">
    <property type="entry name" value="TM_PBP2"/>
    <property type="match status" value="1"/>
</dbReference>
<dbReference type="AlphaFoldDB" id="A0A2T0U4L8"/>
<dbReference type="GO" id="GO:0005886">
    <property type="term" value="C:plasma membrane"/>
    <property type="evidence" value="ECO:0007669"/>
    <property type="project" value="UniProtKB-SubCell"/>
</dbReference>
<dbReference type="PANTHER" id="PTHR30193:SF41">
    <property type="entry name" value="DIACETYLCHITOBIOSE UPTAKE SYSTEM PERMEASE PROTEIN NGCF"/>
    <property type="match status" value="1"/>
</dbReference>
<comment type="similarity">
    <text evidence="7">Belongs to the binding-protein-dependent transport system permease family.</text>
</comment>
<evidence type="ECO:0000313" key="9">
    <source>
        <dbReference type="EMBL" id="PRY52875.1"/>
    </source>
</evidence>
<feature type="domain" description="ABC transmembrane type-1" evidence="8">
    <location>
        <begin position="65"/>
        <end position="281"/>
    </location>
</feature>
<comment type="subcellular location">
    <subcellularLocation>
        <location evidence="1 7">Cell membrane</location>
        <topology evidence="1 7">Multi-pass membrane protein</topology>
    </subcellularLocation>
</comment>
<dbReference type="InterPro" id="IPR035906">
    <property type="entry name" value="MetI-like_sf"/>
</dbReference>
<evidence type="ECO:0000256" key="4">
    <source>
        <dbReference type="ARBA" id="ARBA00022692"/>
    </source>
</evidence>
<organism evidence="9 10">
    <name type="scientific">Knoellia remsis</name>
    <dbReference type="NCBI Taxonomy" id="407159"/>
    <lineage>
        <taxon>Bacteria</taxon>
        <taxon>Bacillati</taxon>
        <taxon>Actinomycetota</taxon>
        <taxon>Actinomycetes</taxon>
        <taxon>Micrococcales</taxon>
        <taxon>Intrasporangiaceae</taxon>
        <taxon>Knoellia</taxon>
    </lineage>
</organism>
<keyword evidence="2 7" id="KW-0813">Transport</keyword>
<evidence type="ECO:0000256" key="6">
    <source>
        <dbReference type="ARBA" id="ARBA00023136"/>
    </source>
</evidence>
<feature type="transmembrane region" description="Helical" evidence="7">
    <location>
        <begin position="210"/>
        <end position="227"/>
    </location>
</feature>
<accession>A0A2T0U4L8</accession>
<feature type="transmembrane region" description="Helical" evidence="7">
    <location>
        <begin position="153"/>
        <end position="172"/>
    </location>
</feature>
<evidence type="ECO:0000256" key="2">
    <source>
        <dbReference type="ARBA" id="ARBA00022448"/>
    </source>
</evidence>
<proteinExistence type="inferred from homology"/>
<evidence type="ECO:0000259" key="8">
    <source>
        <dbReference type="PROSITE" id="PS50928"/>
    </source>
</evidence>
<dbReference type="Gene3D" id="1.10.3720.10">
    <property type="entry name" value="MetI-like"/>
    <property type="match status" value="1"/>
</dbReference>
<evidence type="ECO:0000256" key="1">
    <source>
        <dbReference type="ARBA" id="ARBA00004651"/>
    </source>
</evidence>
<gene>
    <name evidence="9" type="ORF">BCF74_13115</name>
</gene>
<keyword evidence="9" id="KW-0762">Sugar transport</keyword>
<feature type="transmembrane region" description="Helical" evidence="7">
    <location>
        <begin position="104"/>
        <end position="122"/>
    </location>
</feature>
<keyword evidence="3" id="KW-1003">Cell membrane</keyword>
<evidence type="ECO:0000256" key="7">
    <source>
        <dbReference type="RuleBase" id="RU363032"/>
    </source>
</evidence>
<evidence type="ECO:0000313" key="10">
    <source>
        <dbReference type="Proteomes" id="UP000237822"/>
    </source>
</evidence>
<keyword evidence="6 7" id="KW-0472">Membrane</keyword>
<keyword evidence="10" id="KW-1185">Reference proteome</keyword>
<name>A0A2T0U4L8_9MICO</name>
<dbReference type="PANTHER" id="PTHR30193">
    <property type="entry name" value="ABC TRANSPORTER PERMEASE PROTEIN"/>
    <property type="match status" value="1"/>
</dbReference>
<keyword evidence="4 7" id="KW-0812">Transmembrane</keyword>
<protein>
    <submittedName>
        <fullName evidence="9">Multiple sugar transport system permease protein</fullName>
    </submittedName>
</protein>
<evidence type="ECO:0000256" key="5">
    <source>
        <dbReference type="ARBA" id="ARBA00022989"/>
    </source>
</evidence>
<dbReference type="SUPFAM" id="SSF161098">
    <property type="entry name" value="MetI-like"/>
    <property type="match status" value="1"/>
</dbReference>
<reference evidence="9 10" key="1">
    <citation type="submission" date="2018-03" db="EMBL/GenBank/DDBJ databases">
        <title>Genomic Encyclopedia of Archaeal and Bacterial Type Strains, Phase II (KMG-II): from individual species to whole genera.</title>
        <authorList>
            <person name="Goeker M."/>
        </authorList>
    </citation>
    <scope>NUCLEOTIDE SEQUENCE [LARGE SCALE GENOMIC DNA]</scope>
    <source>
        <strain evidence="9 10">ATCC BAA-1496</strain>
    </source>
</reference>
<sequence>MSSRRRGTWTGLLFVLPYIVLLVAFGLGPAAYAVYTSFVVSAPTGDALGLDNYAATLGDFRFWPAAANVALFLAIWLPIMVVGVLALALLLHDRPSRFSGVMRLVYFLPGAVTGSAGILLWYCMLEPSISPFGPALRAMGFERGSDVFADSNLVLIFAGIAFITGAGQWIVIMYGAMQNIPEDVLEAAALDGAGPIRTAIFVKLPLVSKYVLYMVILSLAAGLQLFVEPQLIYGITKTAGSPWWSLNQFGYALAFQTGNFGGAATISLILLVLSCVAAMLFITRTDFFSTEVDR</sequence>
<dbReference type="InterPro" id="IPR051393">
    <property type="entry name" value="ABC_transporter_permease"/>
</dbReference>
<evidence type="ECO:0000256" key="3">
    <source>
        <dbReference type="ARBA" id="ARBA00022475"/>
    </source>
</evidence>
<dbReference type="OrthoDB" id="4790574at2"/>
<dbReference type="EMBL" id="PVTI01000031">
    <property type="protein sequence ID" value="PRY52875.1"/>
    <property type="molecule type" value="Genomic_DNA"/>
</dbReference>
<dbReference type="InterPro" id="IPR000515">
    <property type="entry name" value="MetI-like"/>
</dbReference>
<dbReference type="Pfam" id="PF00528">
    <property type="entry name" value="BPD_transp_1"/>
    <property type="match status" value="1"/>
</dbReference>
<comment type="caution">
    <text evidence="9">The sequence shown here is derived from an EMBL/GenBank/DDBJ whole genome shotgun (WGS) entry which is preliminary data.</text>
</comment>